<dbReference type="KEGG" id="dpl:KGM_212361"/>
<evidence type="ECO:0000313" key="3">
    <source>
        <dbReference type="Proteomes" id="UP000007151"/>
    </source>
</evidence>
<comment type="caution">
    <text evidence="2">The sequence shown here is derived from an EMBL/GenBank/DDBJ whole genome shotgun (WGS) entry which is preliminary data.</text>
</comment>
<sequence length="118" mass="12752">MLLPDQTYEGAGSDPSPLPPTQPPTPLAPLASLAPLAPLAALLRAHRVRPEFFCTYRSGHVHGNNGNRCSNLYNSSNIYYSICTPDRSLQTICRMLPQVFGTAGRETSVIIGVDALQD</sequence>
<reference evidence="2 3" key="1">
    <citation type="journal article" date="2011" name="Cell">
        <title>The monarch butterfly genome yields insights into long-distance migration.</title>
        <authorList>
            <person name="Zhan S."/>
            <person name="Merlin C."/>
            <person name="Boore J.L."/>
            <person name="Reppert S.M."/>
        </authorList>
    </citation>
    <scope>NUCLEOTIDE SEQUENCE [LARGE SCALE GENOMIC DNA]</scope>
    <source>
        <strain evidence="2">F-2</strain>
    </source>
</reference>
<evidence type="ECO:0000313" key="2">
    <source>
        <dbReference type="EMBL" id="OWR54693.1"/>
    </source>
</evidence>
<dbReference type="AlphaFoldDB" id="A0A212FLS3"/>
<gene>
    <name evidence="2" type="ORF">KGM_212361</name>
</gene>
<dbReference type="Proteomes" id="UP000007151">
    <property type="component" value="Unassembled WGS sequence"/>
</dbReference>
<dbReference type="InParanoid" id="A0A212FLS3"/>
<evidence type="ECO:0000256" key="1">
    <source>
        <dbReference type="SAM" id="MobiDB-lite"/>
    </source>
</evidence>
<accession>A0A212FLS3</accession>
<dbReference type="EMBL" id="AGBW02007696">
    <property type="protein sequence ID" value="OWR54693.1"/>
    <property type="molecule type" value="Genomic_DNA"/>
</dbReference>
<name>A0A212FLS3_DANPL</name>
<feature type="compositionally biased region" description="Pro residues" evidence="1">
    <location>
        <begin position="16"/>
        <end position="27"/>
    </location>
</feature>
<proteinExistence type="predicted"/>
<protein>
    <submittedName>
        <fullName evidence="2">Uncharacterized protein</fullName>
    </submittedName>
</protein>
<keyword evidence="3" id="KW-1185">Reference proteome</keyword>
<organism evidence="2 3">
    <name type="scientific">Danaus plexippus plexippus</name>
    <dbReference type="NCBI Taxonomy" id="278856"/>
    <lineage>
        <taxon>Eukaryota</taxon>
        <taxon>Metazoa</taxon>
        <taxon>Ecdysozoa</taxon>
        <taxon>Arthropoda</taxon>
        <taxon>Hexapoda</taxon>
        <taxon>Insecta</taxon>
        <taxon>Pterygota</taxon>
        <taxon>Neoptera</taxon>
        <taxon>Endopterygota</taxon>
        <taxon>Lepidoptera</taxon>
        <taxon>Glossata</taxon>
        <taxon>Ditrysia</taxon>
        <taxon>Papilionoidea</taxon>
        <taxon>Nymphalidae</taxon>
        <taxon>Danainae</taxon>
        <taxon>Danaini</taxon>
        <taxon>Danaina</taxon>
        <taxon>Danaus</taxon>
        <taxon>Danaus</taxon>
    </lineage>
</organism>
<feature type="region of interest" description="Disordered" evidence="1">
    <location>
        <begin position="1"/>
        <end position="29"/>
    </location>
</feature>